<evidence type="ECO:0000313" key="3">
    <source>
        <dbReference type="Proteomes" id="UP000604001"/>
    </source>
</evidence>
<dbReference type="Proteomes" id="UP000604001">
    <property type="component" value="Unassembled WGS sequence"/>
</dbReference>
<protein>
    <submittedName>
        <fullName evidence="2">GNAT family N-acetyltransferase</fullName>
    </submittedName>
</protein>
<evidence type="ECO:0000259" key="1">
    <source>
        <dbReference type="PROSITE" id="PS51186"/>
    </source>
</evidence>
<dbReference type="EMBL" id="JACMYC010000004">
    <property type="protein sequence ID" value="MBC2960330.1"/>
    <property type="molecule type" value="Genomic_DNA"/>
</dbReference>
<reference evidence="2 3" key="1">
    <citation type="submission" date="2020-08" db="EMBL/GenBank/DDBJ databases">
        <title>novel species in genus Nocardioides.</title>
        <authorList>
            <person name="Zhang G."/>
        </authorList>
    </citation>
    <scope>NUCLEOTIDE SEQUENCE [LARGE SCALE GENOMIC DNA]</scope>
    <source>
        <strain evidence="2 3">SC8A-24</strain>
    </source>
</reference>
<dbReference type="InterPro" id="IPR016181">
    <property type="entry name" value="Acyl_CoA_acyltransferase"/>
</dbReference>
<keyword evidence="3" id="KW-1185">Reference proteome</keyword>
<evidence type="ECO:0000313" key="2">
    <source>
        <dbReference type="EMBL" id="MBC2960330.1"/>
    </source>
</evidence>
<dbReference type="PANTHER" id="PTHR43441:SF10">
    <property type="entry name" value="ACETYLTRANSFERASE"/>
    <property type="match status" value="1"/>
</dbReference>
<dbReference type="RefSeq" id="WP_186345596.1">
    <property type="nucleotide sequence ID" value="NZ_BMMR01000001.1"/>
</dbReference>
<comment type="caution">
    <text evidence="2">The sequence shown here is derived from an EMBL/GenBank/DDBJ whole genome shotgun (WGS) entry which is preliminary data.</text>
</comment>
<name>A0ABR6U7C9_9ACTN</name>
<organism evidence="2 3">
    <name type="scientific">Nocardioides deserti</name>
    <dbReference type="NCBI Taxonomy" id="1588644"/>
    <lineage>
        <taxon>Bacteria</taxon>
        <taxon>Bacillati</taxon>
        <taxon>Actinomycetota</taxon>
        <taxon>Actinomycetes</taxon>
        <taxon>Propionibacteriales</taxon>
        <taxon>Nocardioidaceae</taxon>
        <taxon>Nocardioides</taxon>
    </lineage>
</organism>
<dbReference type="PROSITE" id="PS51186">
    <property type="entry name" value="GNAT"/>
    <property type="match status" value="1"/>
</dbReference>
<accession>A0ABR6U7C9</accession>
<sequence length="187" mass="21208">MPTALAIPLPTHADRPEEPPARLVLREMWTAPAMHRLTEANLDRLRAFEHWAHAEQTLRSQQAYTRQQLLDWVDGRAVPFAIECGGELVGSVGARIDRWDNTAEIGCWIDAAHEGRGLVLRAMRRMVEHLFDDHLVARVEARTSAHNPRTRLLNERLGMVHEGTLRDASQVGTERHDVAVWSILRPA</sequence>
<proteinExistence type="predicted"/>
<dbReference type="InterPro" id="IPR000182">
    <property type="entry name" value="GNAT_dom"/>
</dbReference>
<dbReference type="PANTHER" id="PTHR43441">
    <property type="entry name" value="RIBOSOMAL-PROTEIN-SERINE ACETYLTRANSFERASE"/>
    <property type="match status" value="1"/>
</dbReference>
<dbReference type="Pfam" id="PF13302">
    <property type="entry name" value="Acetyltransf_3"/>
    <property type="match status" value="1"/>
</dbReference>
<dbReference type="Gene3D" id="3.40.630.30">
    <property type="match status" value="1"/>
</dbReference>
<gene>
    <name evidence="2" type="ORF">H7344_08500</name>
</gene>
<dbReference type="InterPro" id="IPR051908">
    <property type="entry name" value="Ribosomal_N-acetyltransferase"/>
</dbReference>
<dbReference type="SUPFAM" id="SSF55729">
    <property type="entry name" value="Acyl-CoA N-acyltransferases (Nat)"/>
    <property type="match status" value="1"/>
</dbReference>
<feature type="domain" description="N-acetyltransferase" evidence="1">
    <location>
        <begin position="32"/>
        <end position="187"/>
    </location>
</feature>